<dbReference type="Proteomes" id="UP000075883">
    <property type="component" value="Unassembled WGS sequence"/>
</dbReference>
<feature type="domain" description="Tr-type G" evidence="12">
    <location>
        <begin position="180"/>
        <end position="350"/>
    </location>
</feature>
<dbReference type="InterPro" id="IPR036925">
    <property type="entry name" value="TIF_IF2_dom3_sf"/>
</dbReference>
<evidence type="ECO:0000256" key="2">
    <source>
        <dbReference type="ARBA" id="ARBA00007733"/>
    </source>
</evidence>
<dbReference type="AlphaFoldDB" id="A0A182MQ52"/>
<evidence type="ECO:0000256" key="11">
    <source>
        <dbReference type="SAM" id="MobiDB-lite"/>
    </source>
</evidence>
<dbReference type="CDD" id="cd03702">
    <property type="entry name" value="IF2_mtIF2_II"/>
    <property type="match status" value="1"/>
</dbReference>
<reference evidence="13" key="2">
    <citation type="submission" date="2020-05" db="UniProtKB">
        <authorList>
            <consortium name="EnsemblMetazoa"/>
        </authorList>
    </citation>
    <scope>IDENTIFICATION</scope>
    <source>
        <strain evidence="13">A-37</strain>
    </source>
</reference>
<evidence type="ECO:0000256" key="7">
    <source>
        <dbReference type="ARBA" id="ARBA00023128"/>
    </source>
</evidence>
<evidence type="ECO:0000259" key="12">
    <source>
        <dbReference type="PROSITE" id="PS51722"/>
    </source>
</evidence>
<keyword evidence="8" id="KW-0342">GTP-binding</keyword>
<evidence type="ECO:0000256" key="4">
    <source>
        <dbReference type="ARBA" id="ARBA00022741"/>
    </source>
</evidence>
<dbReference type="FunFam" id="3.40.50.10050:FF:000006">
    <property type="entry name" value="Uncharacterized protein, isoform B"/>
    <property type="match status" value="1"/>
</dbReference>
<dbReference type="SUPFAM" id="SSF52156">
    <property type="entry name" value="Initiation factor IF2/eIF5b, domain 3"/>
    <property type="match status" value="1"/>
</dbReference>
<feature type="compositionally biased region" description="Basic and acidic residues" evidence="11">
    <location>
        <begin position="471"/>
        <end position="484"/>
    </location>
</feature>
<dbReference type="FunFam" id="2.40.30.10:FF:000007">
    <property type="entry name" value="Translation initiation factor IF-2"/>
    <property type="match status" value="1"/>
</dbReference>
<dbReference type="PROSITE" id="PS51722">
    <property type="entry name" value="G_TR_2"/>
    <property type="match status" value="1"/>
</dbReference>
<evidence type="ECO:0000256" key="3">
    <source>
        <dbReference type="ARBA" id="ARBA00022540"/>
    </source>
</evidence>
<proteinExistence type="inferred from homology"/>
<dbReference type="InterPro" id="IPR023115">
    <property type="entry name" value="TIF_IF2_dom3"/>
</dbReference>
<dbReference type="Pfam" id="PF11987">
    <property type="entry name" value="IF-2"/>
    <property type="match status" value="1"/>
</dbReference>
<dbReference type="Pfam" id="PF22042">
    <property type="entry name" value="EF-G_D2"/>
    <property type="match status" value="1"/>
</dbReference>
<evidence type="ECO:0000256" key="1">
    <source>
        <dbReference type="ARBA" id="ARBA00004173"/>
    </source>
</evidence>
<dbReference type="InterPro" id="IPR000795">
    <property type="entry name" value="T_Tr_GTP-bd_dom"/>
</dbReference>
<dbReference type="InterPro" id="IPR000178">
    <property type="entry name" value="TF_IF2_bacterial-like"/>
</dbReference>
<evidence type="ECO:0000256" key="8">
    <source>
        <dbReference type="ARBA" id="ARBA00023134"/>
    </source>
</evidence>
<comment type="similarity">
    <text evidence="2">Belongs to the TRAFAC class translation factor GTPase superfamily. Classic translation factor GTPase family. IF-2 subfamily.</text>
</comment>
<evidence type="ECO:0000256" key="6">
    <source>
        <dbReference type="ARBA" id="ARBA00022946"/>
    </source>
</evidence>
<dbReference type="Gene3D" id="3.40.50.300">
    <property type="entry name" value="P-loop containing nucleotide triphosphate hydrolases"/>
    <property type="match status" value="1"/>
</dbReference>
<dbReference type="FunFam" id="3.40.50.300:FF:000019">
    <property type="entry name" value="Translation initiation factor IF-2"/>
    <property type="match status" value="1"/>
</dbReference>
<keyword evidence="3" id="KW-0396">Initiation factor</keyword>
<comment type="subcellular location">
    <subcellularLocation>
        <location evidence="1">Mitochondrion</location>
    </subcellularLocation>
</comment>
<protein>
    <recommendedName>
        <fullName evidence="10">Translation initiation factor IF-2, mitochondrial</fullName>
    </recommendedName>
</protein>
<keyword evidence="7" id="KW-0496">Mitochondrion</keyword>
<reference evidence="14" key="1">
    <citation type="submission" date="2013-09" db="EMBL/GenBank/DDBJ databases">
        <title>The Genome Sequence of Anopheles culicifacies species A.</title>
        <authorList>
            <consortium name="The Broad Institute Genomics Platform"/>
            <person name="Neafsey D.E."/>
            <person name="Besansky N."/>
            <person name="Howell P."/>
            <person name="Walton C."/>
            <person name="Young S.K."/>
            <person name="Zeng Q."/>
            <person name="Gargeya S."/>
            <person name="Fitzgerald M."/>
            <person name="Haas B."/>
            <person name="Abouelleil A."/>
            <person name="Allen A.W."/>
            <person name="Alvarado L."/>
            <person name="Arachchi H.M."/>
            <person name="Berlin A.M."/>
            <person name="Chapman S.B."/>
            <person name="Gainer-Dewar J."/>
            <person name="Goldberg J."/>
            <person name="Griggs A."/>
            <person name="Gujja S."/>
            <person name="Hansen M."/>
            <person name="Howarth C."/>
            <person name="Imamovic A."/>
            <person name="Ireland A."/>
            <person name="Larimer J."/>
            <person name="McCowan C."/>
            <person name="Murphy C."/>
            <person name="Pearson M."/>
            <person name="Poon T.W."/>
            <person name="Priest M."/>
            <person name="Roberts A."/>
            <person name="Saif S."/>
            <person name="Shea T."/>
            <person name="Sisk P."/>
            <person name="Sykes S."/>
            <person name="Wortman J."/>
            <person name="Nusbaum C."/>
            <person name="Birren B."/>
        </authorList>
    </citation>
    <scope>NUCLEOTIDE SEQUENCE [LARGE SCALE GENOMIC DNA]</scope>
    <source>
        <strain evidence="14">A-37</strain>
    </source>
</reference>
<evidence type="ECO:0000256" key="5">
    <source>
        <dbReference type="ARBA" id="ARBA00022917"/>
    </source>
</evidence>
<dbReference type="PANTHER" id="PTHR43381">
    <property type="entry name" value="TRANSLATION INITIATION FACTOR IF-2-RELATED"/>
    <property type="match status" value="1"/>
</dbReference>
<dbReference type="FunFam" id="2.40.30.10:FF:000008">
    <property type="entry name" value="Translation initiation factor IF-2"/>
    <property type="match status" value="1"/>
</dbReference>
<dbReference type="NCBIfam" id="TIGR00487">
    <property type="entry name" value="IF-2"/>
    <property type="match status" value="1"/>
</dbReference>
<accession>A0A182MQ52</accession>
<comment type="function">
    <text evidence="9">One of the essential components for the initiation of protein synthesis. Protects formylmethionyl-tRNA from spontaneous hydrolysis and promotes its binding to the 30S ribosomal subunits. Also involved in the hydrolysis of GTP during the formation of the 70S ribosomal complex.</text>
</comment>
<dbReference type="EMBL" id="AXCM01005464">
    <property type="status" value="NOT_ANNOTATED_CDS"/>
    <property type="molecule type" value="Genomic_DNA"/>
</dbReference>
<dbReference type="CDD" id="cd01887">
    <property type="entry name" value="IF2_eIF5B"/>
    <property type="match status" value="1"/>
</dbReference>
<dbReference type="InterPro" id="IPR053905">
    <property type="entry name" value="EF-G-like_DII"/>
</dbReference>
<dbReference type="NCBIfam" id="TIGR00231">
    <property type="entry name" value="small_GTP"/>
    <property type="match status" value="1"/>
</dbReference>
<dbReference type="GO" id="GO:0005525">
    <property type="term" value="F:GTP binding"/>
    <property type="evidence" value="ECO:0007669"/>
    <property type="project" value="UniProtKB-KW"/>
</dbReference>
<name>A0A182MQ52_9DIPT</name>
<dbReference type="Gene3D" id="3.40.50.10050">
    <property type="entry name" value="Translation initiation factor IF- 2, domain 3"/>
    <property type="match status" value="1"/>
</dbReference>
<keyword evidence="5" id="KW-0648">Protein biosynthesis</keyword>
<feature type="region of interest" description="Disordered" evidence="11">
    <location>
        <begin position="471"/>
        <end position="510"/>
    </location>
</feature>
<dbReference type="InterPro" id="IPR044145">
    <property type="entry name" value="IF2_II"/>
</dbReference>
<keyword evidence="6" id="KW-0809">Transit peptide</keyword>
<dbReference type="InterPro" id="IPR015760">
    <property type="entry name" value="TIF_IF2"/>
</dbReference>
<dbReference type="PANTHER" id="PTHR43381:SF20">
    <property type="entry name" value="TRANSLATION INITIATION FACTOR IF-2, MITOCHONDRIAL"/>
    <property type="match status" value="1"/>
</dbReference>
<dbReference type="Pfam" id="PF00009">
    <property type="entry name" value="GTP_EFTU"/>
    <property type="match status" value="1"/>
</dbReference>
<feature type="region of interest" description="Disordered" evidence="11">
    <location>
        <begin position="158"/>
        <end position="181"/>
    </location>
</feature>
<dbReference type="STRING" id="139723.A0A182MQ52"/>
<evidence type="ECO:0000313" key="14">
    <source>
        <dbReference type="Proteomes" id="UP000075883"/>
    </source>
</evidence>
<dbReference type="GO" id="GO:0003924">
    <property type="term" value="F:GTPase activity"/>
    <property type="evidence" value="ECO:0007669"/>
    <property type="project" value="InterPro"/>
</dbReference>
<evidence type="ECO:0000256" key="9">
    <source>
        <dbReference type="ARBA" id="ARBA00025162"/>
    </source>
</evidence>
<feature type="compositionally biased region" description="Basic and acidic residues" evidence="11">
    <location>
        <begin position="497"/>
        <end position="508"/>
    </location>
</feature>
<dbReference type="Gene3D" id="2.40.30.10">
    <property type="entry name" value="Translation factors"/>
    <property type="match status" value="2"/>
</dbReference>
<organism evidence="13 14">
    <name type="scientific">Anopheles culicifacies</name>
    <dbReference type="NCBI Taxonomy" id="139723"/>
    <lineage>
        <taxon>Eukaryota</taxon>
        <taxon>Metazoa</taxon>
        <taxon>Ecdysozoa</taxon>
        <taxon>Arthropoda</taxon>
        <taxon>Hexapoda</taxon>
        <taxon>Insecta</taxon>
        <taxon>Pterygota</taxon>
        <taxon>Neoptera</taxon>
        <taxon>Endopterygota</taxon>
        <taxon>Diptera</taxon>
        <taxon>Nematocera</taxon>
        <taxon>Culicoidea</taxon>
        <taxon>Culicidae</taxon>
        <taxon>Anophelinae</taxon>
        <taxon>Anopheles</taxon>
        <taxon>culicifacies species complex</taxon>
    </lineage>
</organism>
<dbReference type="EMBL" id="AXCM01005463">
    <property type="status" value="NOT_ANNOTATED_CDS"/>
    <property type="molecule type" value="Genomic_DNA"/>
</dbReference>
<evidence type="ECO:0000313" key="13">
    <source>
        <dbReference type="EnsemblMetazoa" id="ACUA023608-PA"/>
    </source>
</evidence>
<keyword evidence="4" id="KW-0547">Nucleotide-binding</keyword>
<keyword evidence="14" id="KW-1185">Reference proteome</keyword>
<dbReference type="InterPro" id="IPR027417">
    <property type="entry name" value="P-loop_NTPase"/>
</dbReference>
<dbReference type="EMBL" id="AXCM01005462">
    <property type="status" value="NOT_ANNOTATED_CDS"/>
    <property type="molecule type" value="Genomic_DNA"/>
</dbReference>
<dbReference type="InterPro" id="IPR009000">
    <property type="entry name" value="Transl_B-barrel_sf"/>
</dbReference>
<dbReference type="InterPro" id="IPR005225">
    <property type="entry name" value="Small_GTP-bd"/>
</dbReference>
<dbReference type="GO" id="GO:0003743">
    <property type="term" value="F:translation initiation factor activity"/>
    <property type="evidence" value="ECO:0007669"/>
    <property type="project" value="UniProtKB-KW"/>
</dbReference>
<dbReference type="SUPFAM" id="SSF50447">
    <property type="entry name" value="Translation proteins"/>
    <property type="match status" value="2"/>
</dbReference>
<dbReference type="EnsemblMetazoa" id="ACUA023608-RA">
    <property type="protein sequence ID" value="ACUA023608-PA"/>
    <property type="gene ID" value="ACUA023608"/>
</dbReference>
<sequence length="717" mass="79022">MLPCLRSSDRVLGSSYRGPDCLYLSDYLLRIIRNELLQTRVCAVGPITNTHQRQIQFSAALTKRRKTAEEKHAIEFAPKKKNKPQTSGVVDIWRNMTVADLAQSCQLDLEHIQEVMLYVKGAGNIDATARLEDPKVIKDIATKCGFKTKIVAAPVDEEEEISKDRDVVPRPPPPPENLKERPPVVTVMGHVDHGKTTLLDSLRGASVAAGEAGGITQHIGAFTVELDNGEKVTFLDTPGHAAFSAMRARGANLTDIIVLVVAAEDGVMEQTKEVLRLAKEQSVPIIVAINKIDKPGVDVERVKKELSQHGLALEGYGGDTIAVGVSALHGTNLDELTEAVSTQATLMGLKGEYTGPVEGVVVESKVDSHRGKLSTAIVSRGTLRKGAILVSGQAWAKVRGLFDHAGQPISVVTPGMPVEILGWRELPLAGDMILEVESEKMANSVLRWRANQAMKEKALSDAEAINLKRKEHDEQYQAEREKTRLSGFYRRKQQGPRQKETAPDDGKPRINVIVKGDVHGSVEAILDVLETYDDNDRCRLDVIHYGVGDVNESDLELARLFDAIVYAFSVNAPNKPTKGVTIRPVNIIYRLVDDLKKEINTKLPLVDVAEEVGEANVLQLFDINEGRRKVTVLGCRCTKGLLKKSLKYKVLRNGELLVDELGLESMRHLKNEVDSIKKDVECGLRLDDQTIELKAGDTIVCYQINRVPQQTEWDPGF</sequence>
<evidence type="ECO:0000256" key="10">
    <source>
        <dbReference type="ARBA" id="ARBA00044200"/>
    </source>
</evidence>
<dbReference type="SUPFAM" id="SSF52540">
    <property type="entry name" value="P-loop containing nucleoside triphosphate hydrolases"/>
    <property type="match status" value="1"/>
</dbReference>
<dbReference type="VEuPathDB" id="VectorBase:ACUA023608"/>
<dbReference type="GO" id="GO:0005739">
    <property type="term" value="C:mitochondrion"/>
    <property type="evidence" value="ECO:0007669"/>
    <property type="project" value="UniProtKB-SubCell"/>
</dbReference>